<dbReference type="AlphaFoldDB" id="A0AB39HV00"/>
<name>A0AB39HV00_9PSED</name>
<dbReference type="EMBL" id="CP162607">
    <property type="protein sequence ID" value="XDK36069.1"/>
    <property type="molecule type" value="Genomic_DNA"/>
</dbReference>
<proteinExistence type="predicted"/>
<evidence type="ECO:0000313" key="1">
    <source>
        <dbReference type="EMBL" id="XDK36069.1"/>
    </source>
</evidence>
<organism evidence="1">
    <name type="scientific">Pseudomonas sp. Hg7Tf</name>
    <dbReference type="NCBI Taxonomy" id="3236988"/>
    <lineage>
        <taxon>Bacteria</taxon>
        <taxon>Pseudomonadati</taxon>
        <taxon>Pseudomonadota</taxon>
        <taxon>Gammaproteobacteria</taxon>
        <taxon>Pseudomonadales</taxon>
        <taxon>Pseudomonadaceae</taxon>
        <taxon>Pseudomonas</taxon>
    </lineage>
</organism>
<gene>
    <name evidence="1" type="ORF">AB4Y39_20520</name>
</gene>
<reference evidence="1" key="1">
    <citation type="submission" date="2024-07" db="EMBL/GenBank/DDBJ databases">
        <title>Identification and characteristics of a novel species of coltsfoot's symbiotic bacteria.</title>
        <authorList>
            <person name="Juszczyk A."/>
            <person name="Jasielczuk I."/>
            <person name="Gurgul A."/>
            <person name="Rogala M."/>
            <person name="Kowalczyk A."/>
            <person name="Szmatola T."/>
            <person name="Kosecka-Strojek M."/>
            <person name="Arent Z."/>
            <person name="Latowski D."/>
        </authorList>
    </citation>
    <scope>NUCLEOTIDE SEQUENCE</scope>
    <source>
        <strain evidence="1">Hg7Tf</strain>
    </source>
</reference>
<protein>
    <submittedName>
        <fullName evidence="1">Uncharacterized protein</fullName>
    </submittedName>
</protein>
<dbReference type="RefSeq" id="WP_158240012.1">
    <property type="nucleotide sequence ID" value="NZ_CP162607.1"/>
</dbReference>
<accession>A0AB39HV00</accession>
<sequence length="54" mass="5866">MELVKRLGGVLSMLAPPNVKIMVGMVLPNTTSPDSAFYTTEQYAELTEANSEYG</sequence>